<reference evidence="12" key="1">
    <citation type="submission" date="2021-05" db="EMBL/GenBank/DDBJ databases">
        <authorList>
            <person name="Pietrasiak N."/>
            <person name="Ward R."/>
            <person name="Stajich J.E."/>
            <person name="Kurbessoian T."/>
        </authorList>
    </citation>
    <scope>NUCLEOTIDE SEQUENCE</scope>
    <source>
        <strain evidence="12">GSE-TBD4-15B</strain>
    </source>
</reference>
<feature type="transmembrane region" description="Helical" evidence="7">
    <location>
        <begin position="142"/>
        <end position="159"/>
    </location>
</feature>
<evidence type="ECO:0000256" key="5">
    <source>
        <dbReference type="ARBA" id="ARBA00022989"/>
    </source>
</evidence>
<dbReference type="InterPro" id="IPR011066">
    <property type="entry name" value="MscS_channel_C_sf"/>
</dbReference>
<dbReference type="SUPFAM" id="SSF50182">
    <property type="entry name" value="Sm-like ribonucleoproteins"/>
    <property type="match status" value="1"/>
</dbReference>
<feature type="domain" description="Mechanosensitive ion channel transmembrane helices 2/3" evidence="11">
    <location>
        <begin position="290"/>
        <end position="331"/>
    </location>
</feature>
<dbReference type="Pfam" id="PF21088">
    <property type="entry name" value="MS_channel_1st"/>
    <property type="match status" value="1"/>
</dbReference>
<evidence type="ECO:0000256" key="6">
    <source>
        <dbReference type="ARBA" id="ARBA00023136"/>
    </source>
</evidence>
<evidence type="ECO:0000256" key="2">
    <source>
        <dbReference type="ARBA" id="ARBA00008017"/>
    </source>
</evidence>
<dbReference type="InterPro" id="IPR023408">
    <property type="entry name" value="MscS_beta-dom_sf"/>
</dbReference>
<reference evidence="12" key="2">
    <citation type="journal article" date="2022" name="Microbiol. Resour. Announc.">
        <title>Metagenome Sequencing to Explore Phylogenomics of Terrestrial Cyanobacteria.</title>
        <authorList>
            <person name="Ward R.D."/>
            <person name="Stajich J.E."/>
            <person name="Johansen J.R."/>
            <person name="Huntemann M."/>
            <person name="Clum A."/>
            <person name="Foster B."/>
            <person name="Foster B."/>
            <person name="Roux S."/>
            <person name="Palaniappan K."/>
            <person name="Varghese N."/>
            <person name="Mukherjee S."/>
            <person name="Reddy T.B.K."/>
            <person name="Daum C."/>
            <person name="Copeland A."/>
            <person name="Chen I.A."/>
            <person name="Ivanova N.N."/>
            <person name="Kyrpides N.C."/>
            <person name="Shapiro N."/>
            <person name="Eloe-Fadrosh E.A."/>
            <person name="Pietrasiak N."/>
        </authorList>
    </citation>
    <scope>NUCLEOTIDE SEQUENCE</scope>
    <source>
        <strain evidence="12">GSE-TBD4-15B</strain>
    </source>
</reference>
<comment type="similarity">
    <text evidence="2">Belongs to the MscS (TC 1.A.23) family.</text>
</comment>
<dbReference type="AlphaFoldDB" id="A0A951PE40"/>
<gene>
    <name evidence="12" type="ORF">KME07_19880</name>
</gene>
<evidence type="ECO:0000259" key="10">
    <source>
        <dbReference type="Pfam" id="PF21082"/>
    </source>
</evidence>
<dbReference type="PROSITE" id="PS01246">
    <property type="entry name" value="UPF0003"/>
    <property type="match status" value="1"/>
</dbReference>
<proteinExistence type="inferred from homology"/>
<dbReference type="Gene3D" id="2.30.30.60">
    <property type="match status" value="1"/>
</dbReference>
<keyword evidence="5 7" id="KW-1133">Transmembrane helix</keyword>
<dbReference type="InterPro" id="IPR006685">
    <property type="entry name" value="MscS_channel_2nd"/>
</dbReference>
<feature type="transmembrane region" description="Helical" evidence="7">
    <location>
        <begin position="243"/>
        <end position="270"/>
    </location>
</feature>
<protein>
    <submittedName>
        <fullName evidence="12">Mechanosensitive ion channel</fullName>
    </submittedName>
</protein>
<dbReference type="SUPFAM" id="SSF82861">
    <property type="entry name" value="Mechanosensitive channel protein MscS (YggB), transmembrane region"/>
    <property type="match status" value="1"/>
</dbReference>
<keyword evidence="3" id="KW-1003">Cell membrane</keyword>
<comment type="caution">
    <text evidence="12">The sequence shown here is derived from an EMBL/GenBank/DDBJ whole genome shotgun (WGS) entry which is preliminary data.</text>
</comment>
<evidence type="ECO:0000313" key="13">
    <source>
        <dbReference type="Proteomes" id="UP000707356"/>
    </source>
</evidence>
<evidence type="ECO:0000256" key="4">
    <source>
        <dbReference type="ARBA" id="ARBA00022692"/>
    </source>
</evidence>
<feature type="chain" id="PRO_5036784498" evidence="8">
    <location>
        <begin position="22"/>
        <end position="518"/>
    </location>
</feature>
<dbReference type="PANTHER" id="PTHR30347">
    <property type="entry name" value="POTASSIUM CHANNEL RELATED"/>
    <property type="match status" value="1"/>
</dbReference>
<dbReference type="Gene3D" id="1.10.287.1260">
    <property type="match status" value="1"/>
</dbReference>
<dbReference type="SUPFAM" id="SSF82689">
    <property type="entry name" value="Mechanosensitive channel protein MscS (YggB), C-terminal domain"/>
    <property type="match status" value="1"/>
</dbReference>
<evidence type="ECO:0000256" key="3">
    <source>
        <dbReference type="ARBA" id="ARBA00022475"/>
    </source>
</evidence>
<name>A0A951PE40_9CYAN</name>
<evidence type="ECO:0000313" key="12">
    <source>
        <dbReference type="EMBL" id="MBW4467693.1"/>
    </source>
</evidence>
<dbReference type="InterPro" id="IPR049142">
    <property type="entry name" value="MS_channel_1st"/>
</dbReference>
<sequence>MICFGIALLLVLRLGSPSALAQAGSRTAPESTTSEATVTLDGQPIFQISDAGQYSAQARADLISLQLQAALQMAKPLSVKIEPRNRLPTLLLNDRYLLTVTEQDAQPNSTPDEQAIIWQERLQTKLRQALAERRPAYLQKTIALAIGIILAVAALHLGLRRAQQRGLQSLQQLLHMPTDASKPSRPVEGLSKLLLALVQAGLWIGAALYIANLFPLSRAWSYRVSEALFTSLTSPLMTLGRNAYSVIDLLLLALLLLALFSLAGMATNLLRSRVLHLAGLSRGGQEVIATLTKYSLITIGTLVVLQIWGLDISSLTILASALGVGIGFGLQNIVKDFGSGLVLVFERPIQVGDFVEVGSFKGTVERIGGRSTEIRTMDHVSIILPNSRFLEEEVINWSHRNPISRLHLPVGVAYSSEPEAVKTTLLEAAQSHHEVLSSPPPQVFFTGFGESSLDFDLLVWITQPSHQFILKSDLYFRIFALLRERQIEIPFPQRDLHLRSGTLNLSPQIEALFKQRQP</sequence>
<dbReference type="InterPro" id="IPR006686">
    <property type="entry name" value="MscS_channel_CS"/>
</dbReference>
<keyword evidence="4 7" id="KW-0812">Transmembrane</keyword>
<feature type="transmembrane region" description="Helical" evidence="7">
    <location>
        <begin position="193"/>
        <end position="214"/>
    </location>
</feature>
<dbReference type="GO" id="GO:0055085">
    <property type="term" value="P:transmembrane transport"/>
    <property type="evidence" value="ECO:0007669"/>
    <property type="project" value="InterPro"/>
</dbReference>
<feature type="transmembrane region" description="Helical" evidence="7">
    <location>
        <begin position="291"/>
        <end position="309"/>
    </location>
</feature>
<feature type="domain" description="Mechanosensitive ion channel MscS C-terminal" evidence="10">
    <location>
        <begin position="408"/>
        <end position="489"/>
    </location>
</feature>
<dbReference type="GO" id="GO:0005886">
    <property type="term" value="C:plasma membrane"/>
    <property type="evidence" value="ECO:0007669"/>
    <property type="project" value="UniProtKB-SubCell"/>
</dbReference>
<evidence type="ECO:0000259" key="11">
    <source>
        <dbReference type="Pfam" id="PF21088"/>
    </source>
</evidence>
<keyword evidence="8" id="KW-0732">Signal</keyword>
<dbReference type="InterPro" id="IPR010920">
    <property type="entry name" value="LSM_dom_sf"/>
</dbReference>
<evidence type="ECO:0000256" key="1">
    <source>
        <dbReference type="ARBA" id="ARBA00004651"/>
    </source>
</evidence>
<dbReference type="InterPro" id="IPR011014">
    <property type="entry name" value="MscS_channel_TM-2"/>
</dbReference>
<feature type="signal peptide" evidence="8">
    <location>
        <begin position="1"/>
        <end position="21"/>
    </location>
</feature>
<evidence type="ECO:0000256" key="7">
    <source>
        <dbReference type="SAM" id="Phobius"/>
    </source>
</evidence>
<dbReference type="Gene3D" id="3.30.70.100">
    <property type="match status" value="1"/>
</dbReference>
<dbReference type="InterPro" id="IPR049278">
    <property type="entry name" value="MS_channel_C"/>
</dbReference>
<evidence type="ECO:0000256" key="8">
    <source>
        <dbReference type="SAM" id="SignalP"/>
    </source>
</evidence>
<accession>A0A951PE40</accession>
<keyword evidence="6 7" id="KW-0472">Membrane</keyword>
<dbReference type="Pfam" id="PF00924">
    <property type="entry name" value="MS_channel_2nd"/>
    <property type="match status" value="1"/>
</dbReference>
<comment type="subcellular location">
    <subcellularLocation>
        <location evidence="1">Cell membrane</location>
        <topology evidence="1">Multi-pass membrane protein</topology>
    </subcellularLocation>
</comment>
<dbReference type="Pfam" id="PF21082">
    <property type="entry name" value="MS_channel_3rd"/>
    <property type="match status" value="1"/>
</dbReference>
<dbReference type="Proteomes" id="UP000707356">
    <property type="component" value="Unassembled WGS sequence"/>
</dbReference>
<organism evidence="12 13">
    <name type="scientific">Pegethrix bostrychoides GSE-TBD4-15B</name>
    <dbReference type="NCBI Taxonomy" id="2839662"/>
    <lineage>
        <taxon>Bacteria</taxon>
        <taxon>Bacillati</taxon>
        <taxon>Cyanobacteriota</taxon>
        <taxon>Cyanophyceae</taxon>
        <taxon>Oculatellales</taxon>
        <taxon>Oculatellaceae</taxon>
        <taxon>Pegethrix</taxon>
    </lineage>
</organism>
<dbReference type="PANTHER" id="PTHR30347:SF1">
    <property type="entry name" value="MECHANOSENSITIVE CHANNEL MSCK"/>
    <property type="match status" value="1"/>
</dbReference>
<evidence type="ECO:0000259" key="9">
    <source>
        <dbReference type="Pfam" id="PF00924"/>
    </source>
</evidence>
<dbReference type="InterPro" id="IPR052702">
    <property type="entry name" value="MscS-like_channel"/>
</dbReference>
<dbReference type="EMBL" id="JAHHHV010000079">
    <property type="protein sequence ID" value="MBW4467693.1"/>
    <property type="molecule type" value="Genomic_DNA"/>
</dbReference>
<feature type="domain" description="Mechanosensitive ion channel MscS" evidence="9">
    <location>
        <begin position="332"/>
        <end position="399"/>
    </location>
</feature>